<feature type="domain" description="RNase III" evidence="2">
    <location>
        <begin position="137"/>
        <end position="276"/>
    </location>
</feature>
<comment type="caution">
    <text evidence="3">The sequence shown here is derived from an EMBL/GenBank/DDBJ whole genome shotgun (WGS) entry which is preliminary data.</text>
</comment>
<dbReference type="Gene3D" id="1.10.1520.10">
    <property type="entry name" value="Ribonuclease III domain"/>
    <property type="match status" value="1"/>
</dbReference>
<feature type="compositionally biased region" description="Polar residues" evidence="1">
    <location>
        <begin position="35"/>
        <end position="44"/>
    </location>
</feature>
<evidence type="ECO:0000259" key="2">
    <source>
        <dbReference type="Pfam" id="PF14622"/>
    </source>
</evidence>
<dbReference type="AlphaFoldDB" id="A0AAW0C764"/>
<dbReference type="EMBL" id="JAYKXP010000056">
    <property type="protein sequence ID" value="KAK7034660.1"/>
    <property type="molecule type" value="Genomic_DNA"/>
</dbReference>
<protein>
    <recommendedName>
        <fullName evidence="2">RNase III domain-containing protein</fullName>
    </recommendedName>
</protein>
<feature type="compositionally biased region" description="Basic and acidic residues" evidence="1">
    <location>
        <begin position="60"/>
        <end position="69"/>
    </location>
</feature>
<name>A0AAW0C764_9AGAR</name>
<reference evidence="3 4" key="1">
    <citation type="submission" date="2024-01" db="EMBL/GenBank/DDBJ databases">
        <title>A draft genome for a cacao thread blight-causing isolate of Paramarasmius palmivorus.</title>
        <authorList>
            <person name="Baruah I.K."/>
            <person name="Bukari Y."/>
            <person name="Amoako-Attah I."/>
            <person name="Meinhardt L.W."/>
            <person name="Bailey B.A."/>
            <person name="Cohen S.P."/>
        </authorList>
    </citation>
    <scope>NUCLEOTIDE SEQUENCE [LARGE SCALE GENOMIC DNA]</scope>
    <source>
        <strain evidence="3 4">GH-12</strain>
    </source>
</reference>
<sequence>MSRSLSCLSSSRKVLSSSLVAGTSSLASRKIQGRNFAQATLQKRPSSERPPYTPKTPFNARRETRHESEVVEEDVLQQEQSGSKNTAFERRDRQGATSTRPRQQRKMAPADYSTMRSPDPAFADHLNGLFPGLQFPQELARRILTHASHPAAVYGHNAGLGFLGRRVLNSYLLLLLSSSQNLRATDDLDEIVSRALNTYVLGEYVGSEWGLGRIMKWTPTVKAETLQSAGDKTPLLKSVGLYKVQGDTVSAVVGGIYHQFGGSVAHRVFHTRLLPHLLLGPNNQGLPEAFHGDARAICNEMGGMQGQLVVDSVSVIPPELHTEKVISHTA</sequence>
<dbReference type="SUPFAM" id="SSF69065">
    <property type="entry name" value="RNase III domain-like"/>
    <property type="match status" value="1"/>
</dbReference>
<dbReference type="PANTHER" id="PTHR28160">
    <property type="entry name" value="54S RIBOSOMAL PROTEIN L15, MITOCHONDRIAL"/>
    <property type="match status" value="1"/>
</dbReference>
<dbReference type="GO" id="GO:0032543">
    <property type="term" value="P:mitochondrial translation"/>
    <property type="evidence" value="ECO:0007669"/>
    <property type="project" value="InterPro"/>
</dbReference>
<organism evidence="3 4">
    <name type="scientific">Paramarasmius palmivorus</name>
    <dbReference type="NCBI Taxonomy" id="297713"/>
    <lineage>
        <taxon>Eukaryota</taxon>
        <taxon>Fungi</taxon>
        <taxon>Dikarya</taxon>
        <taxon>Basidiomycota</taxon>
        <taxon>Agaricomycotina</taxon>
        <taxon>Agaricomycetes</taxon>
        <taxon>Agaricomycetidae</taxon>
        <taxon>Agaricales</taxon>
        <taxon>Marasmiineae</taxon>
        <taxon>Marasmiaceae</taxon>
        <taxon>Paramarasmius</taxon>
    </lineage>
</organism>
<dbReference type="PANTHER" id="PTHR28160:SF1">
    <property type="entry name" value="LARGE RIBOSOMAL SUBUNIT PROTEIN ML57"/>
    <property type="match status" value="1"/>
</dbReference>
<dbReference type="GO" id="GO:0005762">
    <property type="term" value="C:mitochondrial large ribosomal subunit"/>
    <property type="evidence" value="ECO:0007669"/>
    <property type="project" value="InterPro"/>
</dbReference>
<gene>
    <name evidence="3" type="ORF">VNI00_012302</name>
</gene>
<dbReference type="GO" id="GO:0004525">
    <property type="term" value="F:ribonuclease III activity"/>
    <property type="evidence" value="ECO:0007669"/>
    <property type="project" value="InterPro"/>
</dbReference>
<keyword evidence="4" id="KW-1185">Reference proteome</keyword>
<proteinExistence type="predicted"/>
<dbReference type="GO" id="GO:0003735">
    <property type="term" value="F:structural constituent of ribosome"/>
    <property type="evidence" value="ECO:0007669"/>
    <property type="project" value="InterPro"/>
</dbReference>
<dbReference type="Proteomes" id="UP001383192">
    <property type="component" value="Unassembled WGS sequence"/>
</dbReference>
<dbReference type="InterPro" id="IPR036389">
    <property type="entry name" value="RNase_III_sf"/>
</dbReference>
<evidence type="ECO:0000313" key="4">
    <source>
        <dbReference type="Proteomes" id="UP001383192"/>
    </source>
</evidence>
<feature type="region of interest" description="Disordered" evidence="1">
    <location>
        <begin position="18"/>
        <end position="114"/>
    </location>
</feature>
<evidence type="ECO:0000256" key="1">
    <source>
        <dbReference type="SAM" id="MobiDB-lite"/>
    </source>
</evidence>
<dbReference type="Pfam" id="PF14622">
    <property type="entry name" value="Ribonucleas_3_3"/>
    <property type="match status" value="1"/>
</dbReference>
<dbReference type="InterPro" id="IPR000999">
    <property type="entry name" value="RNase_III_dom"/>
</dbReference>
<dbReference type="InterPro" id="IPR040030">
    <property type="entry name" value="Ribosomal_mL57"/>
</dbReference>
<dbReference type="GO" id="GO:0006396">
    <property type="term" value="P:RNA processing"/>
    <property type="evidence" value="ECO:0007669"/>
    <property type="project" value="InterPro"/>
</dbReference>
<evidence type="ECO:0000313" key="3">
    <source>
        <dbReference type="EMBL" id="KAK7034660.1"/>
    </source>
</evidence>
<accession>A0AAW0C764</accession>